<evidence type="ECO:0000259" key="3">
    <source>
        <dbReference type="PROSITE" id="PS50009"/>
    </source>
</evidence>
<dbReference type="SUPFAM" id="SSF48366">
    <property type="entry name" value="Ras GEF"/>
    <property type="match status" value="1"/>
</dbReference>
<dbReference type="SUPFAM" id="SSF52540">
    <property type="entry name" value="P-loop containing nucleoside triphosphate hydrolases"/>
    <property type="match status" value="1"/>
</dbReference>
<feature type="compositionally biased region" description="Polar residues" evidence="2">
    <location>
        <begin position="487"/>
        <end position="499"/>
    </location>
</feature>
<evidence type="ECO:0000313" key="5">
    <source>
        <dbReference type="EMBL" id="KJX99976.1"/>
    </source>
</evidence>
<dbReference type="PANTHER" id="PTHR37539">
    <property type="entry name" value="SECRETED PROTEIN-RELATED"/>
    <property type="match status" value="1"/>
</dbReference>
<dbReference type="GO" id="GO:0005085">
    <property type="term" value="F:guanyl-nucleotide exchange factor activity"/>
    <property type="evidence" value="ECO:0007669"/>
    <property type="project" value="UniProtKB-KW"/>
</dbReference>
<dbReference type="Gene3D" id="1.10.840.10">
    <property type="entry name" value="Ras guanine-nucleotide exchange factors catalytic domain"/>
    <property type="match status" value="1"/>
</dbReference>
<gene>
    <name evidence="5" type="ORF">TI39_contig345g00011</name>
</gene>
<dbReference type="GO" id="GO:0016491">
    <property type="term" value="F:oxidoreductase activity"/>
    <property type="evidence" value="ECO:0007669"/>
    <property type="project" value="InterPro"/>
</dbReference>
<dbReference type="Pfam" id="PF00617">
    <property type="entry name" value="RasGEF"/>
    <property type="match status" value="1"/>
</dbReference>
<dbReference type="Gene3D" id="1.20.870.10">
    <property type="entry name" value="Son of sevenless (SoS) protein Chain: S domain 1"/>
    <property type="match status" value="1"/>
</dbReference>
<feature type="domain" description="N-terminal Ras-GEF" evidence="4">
    <location>
        <begin position="861"/>
        <end position="986"/>
    </location>
</feature>
<dbReference type="OrthoDB" id="28357at2759"/>
<dbReference type="InterPro" id="IPR000651">
    <property type="entry name" value="Ras-like_Gua-exchang_fac_N"/>
</dbReference>
<feature type="compositionally biased region" description="Polar residues" evidence="2">
    <location>
        <begin position="769"/>
        <end position="789"/>
    </location>
</feature>
<dbReference type="PROSITE" id="PS50212">
    <property type="entry name" value="RASGEF_NTER"/>
    <property type="match status" value="1"/>
</dbReference>
<proteinExistence type="predicted"/>
<reference evidence="5 6" key="1">
    <citation type="submission" date="2015-03" db="EMBL/GenBank/DDBJ databases">
        <title>RNA-seq based gene annotation and comparative genomics of four Zymoseptoria species reveal species-specific pathogenicity related genes and transposable element activity.</title>
        <authorList>
            <person name="Grandaubert J."/>
            <person name="Bhattacharyya A."/>
            <person name="Stukenbrock E.H."/>
        </authorList>
    </citation>
    <scope>NUCLEOTIDE SEQUENCE [LARGE SCALE GENOMIC DNA]</scope>
    <source>
        <strain evidence="5 6">Zb18110</strain>
    </source>
</reference>
<dbReference type="STRING" id="1047168.A0A0F4GRF1"/>
<dbReference type="CDD" id="cd06224">
    <property type="entry name" value="REM"/>
    <property type="match status" value="1"/>
</dbReference>
<feature type="region of interest" description="Disordered" evidence="2">
    <location>
        <begin position="754"/>
        <end position="821"/>
    </location>
</feature>
<dbReference type="GO" id="GO:0007264">
    <property type="term" value="P:small GTPase-mediated signal transduction"/>
    <property type="evidence" value="ECO:0007669"/>
    <property type="project" value="InterPro"/>
</dbReference>
<feature type="compositionally biased region" description="Basic and acidic residues" evidence="2">
    <location>
        <begin position="811"/>
        <end position="820"/>
    </location>
</feature>
<evidence type="ECO:0000259" key="4">
    <source>
        <dbReference type="PROSITE" id="PS50212"/>
    </source>
</evidence>
<feature type="compositionally biased region" description="Basic and acidic residues" evidence="2">
    <location>
        <begin position="516"/>
        <end position="526"/>
    </location>
</feature>
<dbReference type="PROSITE" id="PS50009">
    <property type="entry name" value="RASGEF_CAT"/>
    <property type="match status" value="1"/>
</dbReference>
<dbReference type="InterPro" id="IPR037473">
    <property type="entry name" value="Lcp-like"/>
</dbReference>
<dbReference type="PANTHER" id="PTHR37539:SF1">
    <property type="entry name" value="ER-BOUND OXYGENASE MPAB_MPAB'_RUBBER OXYGENASE CATALYTIC DOMAIN-CONTAINING PROTEIN"/>
    <property type="match status" value="1"/>
</dbReference>
<dbReference type="Proteomes" id="UP000033647">
    <property type="component" value="Unassembled WGS sequence"/>
</dbReference>
<dbReference type="InterPro" id="IPR018713">
    <property type="entry name" value="MPAB/Lcp_cat_dom"/>
</dbReference>
<name>A0A0F4GRF1_9PEZI</name>
<organism evidence="5 6">
    <name type="scientific">Zymoseptoria brevis</name>
    <dbReference type="NCBI Taxonomy" id="1047168"/>
    <lineage>
        <taxon>Eukaryota</taxon>
        <taxon>Fungi</taxon>
        <taxon>Dikarya</taxon>
        <taxon>Ascomycota</taxon>
        <taxon>Pezizomycotina</taxon>
        <taxon>Dothideomycetes</taxon>
        <taxon>Dothideomycetidae</taxon>
        <taxon>Mycosphaerellales</taxon>
        <taxon>Mycosphaerellaceae</taxon>
        <taxon>Zymoseptoria</taxon>
    </lineage>
</organism>
<comment type="caution">
    <text evidence="5">The sequence shown here is derived from an EMBL/GenBank/DDBJ whole genome shotgun (WGS) entry which is preliminary data.</text>
</comment>
<feature type="region of interest" description="Disordered" evidence="2">
    <location>
        <begin position="467"/>
        <end position="550"/>
    </location>
</feature>
<feature type="compositionally biased region" description="Low complexity" evidence="2">
    <location>
        <begin position="1323"/>
        <end position="1335"/>
    </location>
</feature>
<sequence>MSWPNPFRRNTANTKTCWGYTFELTDKHPTAEQTDPLKYSYDTIAERVLDRVNEISPPAQKQLPRHNSQFTKVVPPELKVDEKDAEAPKIPSRDLYAVLRDNAENDELLSEFWKEINIVPEWVDWAQLERGQDVFYRYGGACLTGLAYQSLLGGMGAARVVETLARTGGFSTKVARGRLYETTQHILQCTKSLESMQPGGDGFASTIRVRLLHAAVRQRIMKLRESKPEYYDVEAWGIPINDLDNLATIATFSATLMYISLPRQGIYPRKQEIADYIALWRYIGHVIGCRPGWFDTPEDAERLMDTLLMKEIQPTETSKILANNVIKSLEGQPPGFASADFLIASARWLNGNDLCDELGLARPSVYYWALMAGQCLFFCFFSYTYRSIPSLDRKKIAMLKTVFYNIIVHTPSGLKGKETTFDFKYVPEYSTITEMGEAADDRATHSHVESRNLKTLLVGAGVMVVGATSPPVKMPPSSQQRREKSKSTQYKSSASTASLNERPRLKERANSNTPVELRRRDADKRPVLTNSSRAYTSGGAARPPVDVDGQDEDEVAGVVGAIRHFSPFQRPLQVSSSETLPEINVAVIGAANVGKSTFMQHALALPSIPSSQAAECELPIHGTRYLVRLLKLPIDELDIDDDDTISWPDTIEDKMMPRVDGAVALYDVQDKASIEELPEVLSAISKAAVPTILLSCKCDTPEAEREVNPDQVEHNAKRAISTLSTLQVSEDKPDSHQRGIFMLLNSIVSEEHRRSLSSRRRAQASSLRPISSNASSTRRGHSRASSDLSATFYKDQRHSRHDSSIAYSTGDRQRAPRTEEQMQGSFLLEESASDASLTSSSYASLTAADIPQGLPPSASATALVENGASFDELVTRLLSQPISKADGKFAAIFLAMYRKFAAPGRLLEAIVEKFDLLERNGSAALMRSVTQLRYVEILEKWVTAYPGDFAYPKTKRRLLTFVGKLAETRVFASAAREIKAGAEVIHEDDDTHWAYCDKDREASSDPGRASLSSSASTLIDDPSFTFEQELSGSTINDDVKFENLPKLPNQMTIYVEQAQRQAQTLEPMPRMPLTKIHWRMLMDHPDELIAKELTRMDWIMFSAIRPRDLVRDVSLSKEQKARCKNLAHVNRITDHFNVLARWVANYVLLRDKPKHRAMMLEKFMKIARKVRELNNYSALGAIIAGVKSTSVHRLGQTKELISPATGKDWLKLEILMASSRSYFAYRLAWENSSTERIPYLPLHRRDLVSAEEGNKTFIGDVADGRINWKKFEIMGEVIVGLQRAQGMPYKNIVGSQQIKDLVLDVKLLEDEEELYERSLQCEPAASTSASSGPSSKFKDFFKR</sequence>
<evidence type="ECO:0008006" key="7">
    <source>
        <dbReference type="Google" id="ProtNLM"/>
    </source>
</evidence>
<evidence type="ECO:0000256" key="2">
    <source>
        <dbReference type="SAM" id="MobiDB-lite"/>
    </source>
</evidence>
<dbReference type="InterPro" id="IPR001895">
    <property type="entry name" value="RASGEF_cat_dom"/>
</dbReference>
<dbReference type="EMBL" id="LAFY01000337">
    <property type="protein sequence ID" value="KJX99976.1"/>
    <property type="molecule type" value="Genomic_DNA"/>
</dbReference>
<keyword evidence="6" id="KW-1185">Reference proteome</keyword>
<protein>
    <recommendedName>
        <fullName evidence="7">Ras GEF</fullName>
    </recommendedName>
</protein>
<feature type="domain" description="Ras-GEF" evidence="3">
    <location>
        <begin position="1085"/>
        <end position="1324"/>
    </location>
</feature>
<evidence type="ECO:0000256" key="1">
    <source>
        <dbReference type="PROSITE-ProRule" id="PRU00168"/>
    </source>
</evidence>
<dbReference type="CDD" id="cd00882">
    <property type="entry name" value="Ras_like_GTPase"/>
    <property type="match status" value="1"/>
</dbReference>
<dbReference type="InterPro" id="IPR023578">
    <property type="entry name" value="Ras_GEF_dom_sf"/>
</dbReference>
<evidence type="ECO:0000313" key="6">
    <source>
        <dbReference type="Proteomes" id="UP000033647"/>
    </source>
</evidence>
<dbReference type="Pfam" id="PF00618">
    <property type="entry name" value="RasGEF_N"/>
    <property type="match status" value="1"/>
</dbReference>
<dbReference type="Gene3D" id="3.40.50.300">
    <property type="entry name" value="P-loop containing nucleotide triphosphate hydrolases"/>
    <property type="match status" value="1"/>
</dbReference>
<feature type="region of interest" description="Disordered" evidence="2">
    <location>
        <begin position="1319"/>
        <end position="1343"/>
    </location>
</feature>
<dbReference type="Pfam" id="PF09995">
    <property type="entry name" value="MPAB_Lcp_cat"/>
    <property type="match status" value="1"/>
</dbReference>
<dbReference type="InterPro" id="IPR027417">
    <property type="entry name" value="P-loop_NTPase"/>
</dbReference>
<dbReference type="SMART" id="SM00147">
    <property type="entry name" value="RasGEF"/>
    <property type="match status" value="1"/>
</dbReference>
<accession>A0A0F4GRF1</accession>
<keyword evidence="1" id="KW-0344">Guanine-nucleotide releasing factor</keyword>
<dbReference type="InterPro" id="IPR036964">
    <property type="entry name" value="RASGEF_cat_dom_sf"/>
</dbReference>